<organism evidence="1">
    <name type="scientific">Xenopus tropicalis</name>
    <name type="common">Western clawed frog</name>
    <name type="synonym">Silurana tropicalis</name>
    <dbReference type="NCBI Taxonomy" id="8364"/>
    <lineage>
        <taxon>Eukaryota</taxon>
        <taxon>Metazoa</taxon>
        <taxon>Chordata</taxon>
        <taxon>Craniata</taxon>
        <taxon>Vertebrata</taxon>
        <taxon>Euteleostomi</taxon>
        <taxon>Amphibia</taxon>
        <taxon>Batrachia</taxon>
        <taxon>Anura</taxon>
        <taxon>Pipoidea</taxon>
        <taxon>Pipidae</taxon>
        <taxon>Xenopodinae</taxon>
        <taxon>Xenopus</taxon>
        <taxon>Silurana</taxon>
    </lineage>
</organism>
<dbReference type="InterPro" id="IPR053358">
    <property type="entry name" value="Diff-assoc_signaling"/>
</dbReference>
<reference evidence="1" key="1">
    <citation type="submission" date="2008-01" db="EMBL/GenBank/DDBJ databases">
        <authorList>
            <consortium name="NIH - Xenopus Gene Collection (XGC) project"/>
        </authorList>
    </citation>
    <scope>NUCLEOTIDE SEQUENCE [LARGE SCALE MRNA]</scope>
    <source>
        <strain evidence="1">N6</strain>
        <tissue evidence="1">Liver</tissue>
    </source>
</reference>
<accession>B0BMB5</accession>
<feature type="non-terminal residue" evidence="1">
    <location>
        <position position="1"/>
    </location>
</feature>
<name>B0BMB5_XENTR</name>
<dbReference type="PANTHER" id="PTHR34261:SF2">
    <property type="entry name" value="LOC494811 PROTEIN"/>
    <property type="match status" value="1"/>
</dbReference>
<sequence length="354" mass="40352">PLTIFPDIKMLLRSIADLLLAAVLLNLPLALSKQLYTTSYGGTCTSPCARENTEYYWCKQKGGNNKWWDYCSPEEGYDTNYRQCLSACQRVQGSDHEQCFTDNGWSKCGRVVEAFERYYTSDGVICASECILQDEYFICTDSNEKEGKCSILNDLTAKGVPCRADHPCDSRSYDYTWCYTDTSDNWDYCGKVIDDCDLKRYKRANGDEEVCRVRDVGNRLELVLTSVRLPNNDLRQPSRAQFTEASHLINTVNAEFCFPNNARTVASSENIRMDMQGTHEHDGLRFLNVQLQLNQPRGGTSSTHSTTIAQILFPLDLDTAVFSRYIRRALQTSMRSAYHKAPVKIIITMNHFVR</sequence>
<evidence type="ECO:0000313" key="1">
    <source>
        <dbReference type="EMBL" id="AAI58359.1"/>
    </source>
</evidence>
<dbReference type="AlphaFoldDB" id="B0BMB5"/>
<dbReference type="PANTHER" id="PTHR34261">
    <property type="entry name" value="APC REGULATOR OF WNT-SIGNALING PATHWAY-RELATED"/>
    <property type="match status" value="1"/>
</dbReference>
<dbReference type="EMBL" id="BC158358">
    <property type="protein sequence ID" value="AAI58359.1"/>
    <property type="molecule type" value="mRNA"/>
</dbReference>
<protein>
    <submittedName>
        <fullName evidence="1">LOC100145015 protein</fullName>
    </submittedName>
</protein>
<proteinExistence type="evidence at transcript level"/>
<gene>
    <name evidence="1" type="primary">LOC100145015</name>
</gene>